<reference evidence="1 2" key="1">
    <citation type="journal article" date="2012" name="Genome Biol.">
        <title>Genome and low-iron response of an oceanic diatom adapted to chronic iron limitation.</title>
        <authorList>
            <person name="Lommer M."/>
            <person name="Specht M."/>
            <person name="Roy A.S."/>
            <person name="Kraemer L."/>
            <person name="Andreson R."/>
            <person name="Gutowska M.A."/>
            <person name="Wolf J."/>
            <person name="Bergner S.V."/>
            <person name="Schilhabel M.B."/>
            <person name="Klostermeier U.C."/>
            <person name="Beiko R.G."/>
            <person name="Rosenstiel P."/>
            <person name="Hippler M."/>
            <person name="Laroche J."/>
        </authorList>
    </citation>
    <scope>NUCLEOTIDE SEQUENCE [LARGE SCALE GENOMIC DNA]</scope>
    <source>
        <strain evidence="1 2">CCMP1005</strain>
    </source>
</reference>
<feature type="non-terminal residue" evidence="1">
    <location>
        <position position="1"/>
    </location>
</feature>
<dbReference type="Proteomes" id="UP000266841">
    <property type="component" value="Unassembled WGS sequence"/>
</dbReference>
<evidence type="ECO:0000313" key="2">
    <source>
        <dbReference type="Proteomes" id="UP000266841"/>
    </source>
</evidence>
<comment type="caution">
    <text evidence="1">The sequence shown here is derived from an EMBL/GenBank/DDBJ whole genome shotgun (WGS) entry which is preliminary data.</text>
</comment>
<keyword evidence="2" id="KW-1185">Reference proteome</keyword>
<gene>
    <name evidence="1" type="ORF">THAOC_26496</name>
</gene>
<dbReference type="EMBL" id="AGNL01036637">
    <property type="protein sequence ID" value="EJK53964.1"/>
    <property type="molecule type" value="Genomic_DNA"/>
</dbReference>
<accession>K0RNV4</accession>
<evidence type="ECO:0000313" key="1">
    <source>
        <dbReference type="EMBL" id="EJK53964.1"/>
    </source>
</evidence>
<protein>
    <submittedName>
        <fullName evidence="1">Uncharacterized protein</fullName>
    </submittedName>
</protein>
<organism evidence="1 2">
    <name type="scientific">Thalassiosira oceanica</name>
    <name type="common">Marine diatom</name>
    <dbReference type="NCBI Taxonomy" id="159749"/>
    <lineage>
        <taxon>Eukaryota</taxon>
        <taxon>Sar</taxon>
        <taxon>Stramenopiles</taxon>
        <taxon>Ochrophyta</taxon>
        <taxon>Bacillariophyta</taxon>
        <taxon>Coscinodiscophyceae</taxon>
        <taxon>Thalassiosirophycidae</taxon>
        <taxon>Thalassiosirales</taxon>
        <taxon>Thalassiosiraceae</taxon>
        <taxon>Thalassiosira</taxon>
    </lineage>
</organism>
<proteinExistence type="predicted"/>
<name>K0RNV4_THAOC</name>
<sequence>TISPTRELNSFCRNTAQYIMNCFGTHSTTSSYGLVGYDAALTRLRSLV</sequence>
<dbReference type="AlphaFoldDB" id="K0RNV4"/>